<dbReference type="Proteomes" id="UP000308886">
    <property type="component" value="Unassembled WGS sequence"/>
</dbReference>
<keyword evidence="2" id="KW-1185">Reference proteome</keyword>
<accession>A0AC61QQE8</accession>
<evidence type="ECO:0000313" key="1">
    <source>
        <dbReference type="EMBL" id="TGX82306.1"/>
    </source>
</evidence>
<gene>
    <name evidence="1" type="ORF">E5358_07090</name>
</gene>
<organism evidence="1 2">
    <name type="scientific">Palleniella muris</name>
    <dbReference type="NCBI Taxonomy" id="3038145"/>
    <lineage>
        <taxon>Bacteria</taxon>
        <taxon>Pseudomonadati</taxon>
        <taxon>Bacteroidota</taxon>
        <taxon>Bacteroidia</taxon>
        <taxon>Bacteroidales</taxon>
        <taxon>Prevotellaceae</taxon>
        <taxon>Palleniella</taxon>
    </lineage>
</organism>
<comment type="caution">
    <text evidence="1">The sequence shown here is derived from an EMBL/GenBank/DDBJ whole genome shotgun (WGS) entry which is preliminary data.</text>
</comment>
<reference evidence="1" key="1">
    <citation type="submission" date="2019-04" db="EMBL/GenBank/DDBJ databases">
        <title>Microbes associate with the intestines of laboratory mice.</title>
        <authorList>
            <person name="Navarre W."/>
            <person name="Wong E."/>
            <person name="Huang K."/>
            <person name="Tropini C."/>
            <person name="Ng K."/>
            <person name="Yu B."/>
        </authorList>
    </citation>
    <scope>NUCLEOTIDE SEQUENCE</scope>
    <source>
        <strain evidence="1">NM73_A23</strain>
    </source>
</reference>
<protein>
    <submittedName>
        <fullName evidence="1">TolC family protein</fullName>
    </submittedName>
</protein>
<dbReference type="EMBL" id="SRZC01000010">
    <property type="protein sequence ID" value="TGX82306.1"/>
    <property type="molecule type" value="Genomic_DNA"/>
</dbReference>
<name>A0AC61QQE8_9BACT</name>
<proteinExistence type="predicted"/>
<evidence type="ECO:0000313" key="2">
    <source>
        <dbReference type="Proteomes" id="UP000308886"/>
    </source>
</evidence>
<sequence length="494" mass="54343">MQEIKQTLLYIAVILSALPAASQTLSLDSCRALALSNNRQLAIGRVKKDVAMNIRKSARTKYLPRITALGGYELMSKEVSLLNDGQKTFLNNFGTTMSNSVGGMVQNLLGPYIANGAISPAFAQKLMQDLQSMGIETKGNSVGAAITEAFRTDTRQMFAGSVMLTQPIYMGGAIRALNKMADIQEQLAANGLQQQTHETVYEIDNVYWLVVSLRHKQELAKQFNKLVTQLHGDVLKMVREGVATTADGLKVAVKVNESEIALTQAENGVALAKMLLCQQCGLPLDSNITLADENSGNIALVDERTIDTKTAIENRTETKILENTIDMSKQATNLVRAAFLPQVMLTGGYMVSNPNVYNGFEKRFSGVWNVGVIFRVPVWNWFEGTYKVRASKAATTMAEYELAEAKEKIELQINQQKFKLSEANKRLAMAEKNIDSAEENLRCATLGFKEGVISSTDVIGAQTAWYQAKSQKIDAEIDVRMSQLSLQKAQGMLE</sequence>